<dbReference type="EC" id="3.1.2.14" evidence="1"/>
<evidence type="ECO:0000313" key="4">
    <source>
        <dbReference type="EMBL" id="CAD7201665.1"/>
    </source>
</evidence>
<name>A0A7R8VS81_TIMDO</name>
<dbReference type="GO" id="GO:0016297">
    <property type="term" value="F:fatty acyl-[ACP] hydrolase activity"/>
    <property type="evidence" value="ECO:0007669"/>
    <property type="project" value="UniProtKB-EC"/>
</dbReference>
<feature type="region of interest" description="Disordered" evidence="2">
    <location>
        <begin position="502"/>
        <end position="526"/>
    </location>
</feature>
<reference evidence="4" key="1">
    <citation type="submission" date="2020-11" db="EMBL/GenBank/DDBJ databases">
        <authorList>
            <person name="Tran Van P."/>
        </authorList>
    </citation>
    <scope>NUCLEOTIDE SEQUENCE</scope>
</reference>
<dbReference type="InterPro" id="IPR029058">
    <property type="entry name" value="AB_hydrolase_fold"/>
</dbReference>
<sequence length="658" mass="72917">MSDDATERDIWCRERPLPLSELAPTLRAERDVYLPDMGETISLPQSARSITDTHVIYQVGGRGANKESRRIGIDDFLANRRIVVGGVGEMGDQRRGLVNDAPSLHNLDVACRSLDSLSHFVSLMDKSGEDVSKERYKAGLPILDVQWTDSQKSENIRPILKVMNRLLSSNSPSFINISLEDKLIKYTNEVSRFKEIGSFLPSSLDELEGVGFDFLSKAKSPLVVIPSLSPGIGLVPEVLPIFIVPGIQDKIEKVLETLTNKILYPTICINLQDHNNSLSNSAGIIVKHMRNIQPVGPYNLVGVSWGGILALELARELQSQDQKIQLFLLDGAPDTTQSIAKLLGTGDELQCNLITRLLGIESNKVQEDIINFQDWKTRVAYALNEMADLSPKRKLYIENGLESTCLRIIQLLNYKPTDKLLSGDVHLIRPKGDLQEDHCGLYKYFQGTVNIHLVDGDHRTLLSNRATADIINNETLRPQLVRASEIMSDIQNNTRCFIAQTGQTRSQKQKRGKGRGIHRTKGRVKTSAMDVPRIAQQLLGVTRTSQKWSRMLVKSGWELVYCGLGLDFLRGADLIRVSVLFIQATGVDVLSRNIDVSDEEPPGVTKGDPQQVSVVNNLGTGNLVSGVNTTATLHPGNTSSPRLDQLPLVSRVSFSFYV</sequence>
<dbReference type="Pfam" id="PF00975">
    <property type="entry name" value="Thioesterase"/>
    <property type="match status" value="1"/>
</dbReference>
<evidence type="ECO:0000259" key="3">
    <source>
        <dbReference type="Pfam" id="PF00975"/>
    </source>
</evidence>
<feature type="domain" description="Thioesterase" evidence="3">
    <location>
        <begin position="267"/>
        <end position="471"/>
    </location>
</feature>
<dbReference type="EMBL" id="OA568575">
    <property type="protein sequence ID" value="CAD7201665.1"/>
    <property type="molecule type" value="Genomic_DNA"/>
</dbReference>
<gene>
    <name evidence="4" type="ORF">TDIB3V08_LOCUS7860</name>
</gene>
<dbReference type="AlphaFoldDB" id="A0A7R8VS81"/>
<accession>A0A7R8VS81</accession>
<protein>
    <recommendedName>
        <fullName evidence="1">oleoyl-[acyl-carrier-protein] hydrolase</fullName>
        <ecNumber evidence="1">3.1.2.14</ecNumber>
    </recommendedName>
</protein>
<dbReference type="InterPro" id="IPR001031">
    <property type="entry name" value="Thioesterase"/>
</dbReference>
<dbReference type="SUPFAM" id="SSF53474">
    <property type="entry name" value="alpha/beta-Hydrolases"/>
    <property type="match status" value="1"/>
</dbReference>
<organism evidence="4">
    <name type="scientific">Timema douglasi</name>
    <name type="common">Walking stick</name>
    <dbReference type="NCBI Taxonomy" id="61478"/>
    <lineage>
        <taxon>Eukaryota</taxon>
        <taxon>Metazoa</taxon>
        <taxon>Ecdysozoa</taxon>
        <taxon>Arthropoda</taxon>
        <taxon>Hexapoda</taxon>
        <taxon>Insecta</taxon>
        <taxon>Pterygota</taxon>
        <taxon>Neoptera</taxon>
        <taxon>Polyneoptera</taxon>
        <taxon>Phasmatodea</taxon>
        <taxon>Timematodea</taxon>
        <taxon>Timematoidea</taxon>
        <taxon>Timematidae</taxon>
        <taxon>Timema</taxon>
    </lineage>
</organism>
<evidence type="ECO:0000256" key="1">
    <source>
        <dbReference type="ARBA" id="ARBA00012480"/>
    </source>
</evidence>
<evidence type="ECO:0000256" key="2">
    <source>
        <dbReference type="SAM" id="MobiDB-lite"/>
    </source>
</evidence>
<feature type="compositionally biased region" description="Basic residues" evidence="2">
    <location>
        <begin position="507"/>
        <end position="524"/>
    </location>
</feature>
<dbReference type="Gene3D" id="3.40.50.1820">
    <property type="entry name" value="alpha/beta hydrolase"/>
    <property type="match status" value="1"/>
</dbReference>
<proteinExistence type="predicted"/>